<dbReference type="OrthoDB" id="7615782at2759"/>
<proteinExistence type="predicted"/>
<name>T0MG60_9MICR</name>
<organism evidence="1 2">
    <name type="scientific">Vairimorpha apis BRL 01</name>
    <dbReference type="NCBI Taxonomy" id="1037528"/>
    <lineage>
        <taxon>Eukaryota</taxon>
        <taxon>Fungi</taxon>
        <taxon>Fungi incertae sedis</taxon>
        <taxon>Microsporidia</taxon>
        <taxon>Nosematidae</taxon>
        <taxon>Vairimorpha</taxon>
    </lineage>
</organism>
<dbReference type="EMBL" id="KE647012">
    <property type="protein sequence ID" value="EQB62086.1"/>
    <property type="molecule type" value="Genomic_DNA"/>
</dbReference>
<dbReference type="Proteomes" id="UP000053780">
    <property type="component" value="Unassembled WGS sequence"/>
</dbReference>
<dbReference type="VEuPathDB" id="MicrosporidiaDB:NAPIS_ORF00336"/>
<sequence length="79" mass="8977">MDMELSDSDEPINRNKRKASRLRILSSSSDEEVVFGNSDMNECSSEEEDVVSISENEDGVEEWQAVKEITSVINEYSKE</sequence>
<gene>
    <name evidence="1" type="ORF">NAPIS_ORF00336</name>
</gene>
<accession>T0MG60</accession>
<dbReference type="HOGENOM" id="CLU_2606618_0_0_1"/>
<keyword evidence="2" id="KW-1185">Reference proteome</keyword>
<evidence type="ECO:0000313" key="1">
    <source>
        <dbReference type="EMBL" id="EQB62086.1"/>
    </source>
</evidence>
<dbReference type="AlphaFoldDB" id="T0MG60"/>
<protein>
    <submittedName>
        <fullName evidence="1">Piggybac transposable element-derived protein 4-like protein</fullName>
    </submittedName>
</protein>
<reference evidence="1 2" key="1">
    <citation type="journal article" date="2013" name="BMC Genomics">
        <title>Genome sequencing and comparative genomics of honey bee microsporidia, Nosema apis reveal novel insights into host-parasite interactions.</title>
        <authorList>
            <person name="Chen Yp."/>
            <person name="Pettis J.S."/>
            <person name="Zhao Y."/>
            <person name="Liu X."/>
            <person name="Tallon L.J."/>
            <person name="Sadzewicz L.D."/>
            <person name="Li R."/>
            <person name="Zheng H."/>
            <person name="Huang S."/>
            <person name="Zhang X."/>
            <person name="Hamilton M.C."/>
            <person name="Pernal S.F."/>
            <person name="Melathopoulos A.P."/>
            <person name="Yan X."/>
            <person name="Evans J.D."/>
        </authorList>
    </citation>
    <scope>NUCLEOTIDE SEQUENCE [LARGE SCALE GENOMIC DNA]</scope>
    <source>
        <strain evidence="1 2">BRL 01</strain>
    </source>
</reference>
<evidence type="ECO:0000313" key="2">
    <source>
        <dbReference type="Proteomes" id="UP000053780"/>
    </source>
</evidence>